<accession>A0A317Z9R7</accession>
<evidence type="ECO:0000259" key="1">
    <source>
        <dbReference type="Pfam" id="PF18994"/>
    </source>
</evidence>
<dbReference type="InterPro" id="IPR044051">
    <property type="entry name" value="Prophage_tail_N"/>
</dbReference>
<name>A0A317Z9R7_STAPS</name>
<dbReference type="Gene3D" id="6.20.110.10">
    <property type="match status" value="1"/>
</dbReference>
<proteinExistence type="predicted"/>
<dbReference type="Pfam" id="PF18994">
    <property type="entry name" value="Prophage_tailD1"/>
    <property type="match status" value="1"/>
</dbReference>
<evidence type="ECO:0000313" key="2">
    <source>
        <dbReference type="EMBL" id="PWZ98628.1"/>
    </source>
</evidence>
<feature type="domain" description="Prophage endopeptidase tail N-terminal" evidence="1">
    <location>
        <begin position="6"/>
        <end position="72"/>
    </location>
</feature>
<organism evidence="2 3">
    <name type="scientific">Staphylococcus pseudintermedius</name>
    <dbReference type="NCBI Taxonomy" id="283734"/>
    <lineage>
        <taxon>Bacteria</taxon>
        <taxon>Bacillati</taxon>
        <taxon>Bacillota</taxon>
        <taxon>Bacilli</taxon>
        <taxon>Bacillales</taxon>
        <taxon>Staphylococcaceae</taxon>
        <taxon>Staphylococcus</taxon>
        <taxon>Staphylococcus intermedius group</taxon>
    </lineage>
</organism>
<protein>
    <submittedName>
        <fullName evidence="2">Peptidase</fullName>
    </submittedName>
</protein>
<dbReference type="EMBL" id="QEIV01000604">
    <property type="protein sequence ID" value="PWZ98628.1"/>
    <property type="molecule type" value="Genomic_DNA"/>
</dbReference>
<reference evidence="2 3" key="1">
    <citation type="journal article" date="2018" name="Vet. Microbiol.">
        <title>Clonal diversity and geographic distribution of methicillin-resistant Staphylococcus pseudintermedius from Australian animals: Discovery of novel sequence types.</title>
        <authorList>
            <person name="Worthing K.A."/>
            <person name="Abraham S."/>
            <person name="Coombs G.W."/>
            <person name="Pang S."/>
            <person name="Saputra S."/>
            <person name="Jordan D."/>
            <person name="Trott D.J."/>
            <person name="Norris J.M."/>
        </authorList>
    </citation>
    <scope>NUCLEOTIDE SEQUENCE [LARGE SCALE GENOMIC DNA]</scope>
    <source>
        <strain evidence="2 3">ST71 3</strain>
    </source>
</reference>
<evidence type="ECO:0000313" key="3">
    <source>
        <dbReference type="Proteomes" id="UP000246351"/>
    </source>
</evidence>
<feature type="non-terminal residue" evidence="2">
    <location>
        <position position="73"/>
    </location>
</feature>
<comment type="caution">
    <text evidence="2">The sequence shown here is derived from an EMBL/GenBank/DDBJ whole genome shotgun (WGS) entry which is preliminary data.</text>
</comment>
<sequence>MIHLAVQNIENTIAENLLEVDYGSFKDTYSKNEARMIEFDFYKTESNAVIFQLLICENFILYQGTRFVIKQAV</sequence>
<gene>
    <name evidence="2" type="ORF">DD924_07065</name>
</gene>
<dbReference type="Proteomes" id="UP000246351">
    <property type="component" value="Unassembled WGS sequence"/>
</dbReference>
<dbReference type="AlphaFoldDB" id="A0A317Z9R7"/>